<dbReference type="PANTHER" id="PTHR42829">
    <property type="entry name" value="NADH-UBIQUINONE OXIDOREDUCTASE CHAIN 5"/>
    <property type="match status" value="1"/>
</dbReference>
<keyword evidence="3 6" id="KW-1133">Transmembrane helix</keyword>
<dbReference type="GO" id="GO:0003954">
    <property type="term" value="F:NADH dehydrogenase activity"/>
    <property type="evidence" value="ECO:0007669"/>
    <property type="project" value="TreeGrafter"/>
</dbReference>
<feature type="transmembrane region" description="Helical" evidence="6">
    <location>
        <begin position="126"/>
        <end position="144"/>
    </location>
</feature>
<feature type="transmembrane region" description="Helical" evidence="6">
    <location>
        <begin position="421"/>
        <end position="441"/>
    </location>
</feature>
<evidence type="ECO:0000313" key="10">
    <source>
        <dbReference type="Proteomes" id="UP000294071"/>
    </source>
</evidence>
<dbReference type="Gene3D" id="1.20.5.2700">
    <property type="match status" value="1"/>
</dbReference>
<evidence type="ECO:0000256" key="2">
    <source>
        <dbReference type="ARBA" id="ARBA00022692"/>
    </source>
</evidence>
<dbReference type="NCBIfam" id="NF005141">
    <property type="entry name" value="PRK06590.1"/>
    <property type="match status" value="1"/>
</dbReference>
<keyword evidence="10" id="KW-1185">Reference proteome</keyword>
<dbReference type="InterPro" id="IPR018393">
    <property type="entry name" value="NADHpl_OxRdtase_5_subgr"/>
</dbReference>
<feature type="transmembrane region" description="Helical" evidence="6">
    <location>
        <begin position="180"/>
        <end position="202"/>
    </location>
</feature>
<evidence type="ECO:0000313" key="9">
    <source>
        <dbReference type="EMBL" id="RYB95734.1"/>
    </source>
</evidence>
<evidence type="ECO:0000256" key="4">
    <source>
        <dbReference type="ARBA" id="ARBA00023136"/>
    </source>
</evidence>
<feature type="transmembrane region" description="Helical" evidence="6">
    <location>
        <begin position="462"/>
        <end position="486"/>
    </location>
</feature>
<feature type="transmembrane region" description="Helical" evidence="6">
    <location>
        <begin position="323"/>
        <end position="345"/>
    </location>
</feature>
<dbReference type="GO" id="GO:0008137">
    <property type="term" value="F:NADH dehydrogenase (ubiquinone) activity"/>
    <property type="evidence" value="ECO:0007669"/>
    <property type="project" value="InterPro"/>
</dbReference>
<proteinExistence type="predicted"/>
<dbReference type="GO" id="GO:0016020">
    <property type="term" value="C:membrane"/>
    <property type="evidence" value="ECO:0007669"/>
    <property type="project" value="UniProtKB-SubCell"/>
</dbReference>
<feature type="transmembrane region" description="Helical" evidence="6">
    <location>
        <begin position="94"/>
        <end position="114"/>
    </location>
</feature>
<dbReference type="InterPro" id="IPR001750">
    <property type="entry name" value="ND/Mrp_TM"/>
</dbReference>
<protein>
    <submittedName>
        <fullName evidence="9">NADH-quinone oxidoreductase subunit L</fullName>
    </submittedName>
</protein>
<dbReference type="Pfam" id="PF00662">
    <property type="entry name" value="Proton_antipo_N"/>
    <property type="match status" value="1"/>
</dbReference>
<dbReference type="InterPro" id="IPR003945">
    <property type="entry name" value="NU5C-like"/>
</dbReference>
<accession>A0A4Q2S5C1</accession>
<organism evidence="9 10">
    <name type="scientific">Nocardioides oleivorans</name>
    <dbReference type="NCBI Taxonomy" id="273676"/>
    <lineage>
        <taxon>Bacteria</taxon>
        <taxon>Bacillati</taxon>
        <taxon>Actinomycetota</taxon>
        <taxon>Actinomycetes</taxon>
        <taxon>Propionibacteriales</taxon>
        <taxon>Nocardioidaceae</taxon>
        <taxon>Nocardioides</taxon>
    </lineage>
</organism>
<keyword evidence="4 6" id="KW-0472">Membrane</keyword>
<feature type="transmembrane region" description="Helical" evidence="6">
    <location>
        <begin position="6"/>
        <end position="26"/>
    </location>
</feature>
<feature type="domain" description="NADH-Ubiquinone oxidoreductase (complex I) chain 5 N-terminal" evidence="8">
    <location>
        <begin position="77"/>
        <end position="127"/>
    </location>
</feature>
<feature type="transmembrane region" description="Helical" evidence="6">
    <location>
        <begin position="150"/>
        <end position="168"/>
    </location>
</feature>
<dbReference type="PRINTS" id="PR01435">
    <property type="entry name" value="NPOXDRDTASE5"/>
</dbReference>
<dbReference type="EMBL" id="SDWT01000001">
    <property type="protein sequence ID" value="RYB95734.1"/>
    <property type="molecule type" value="Genomic_DNA"/>
</dbReference>
<feature type="domain" description="NADH:quinone oxidoreductase/Mrp antiporter transmembrane" evidence="7">
    <location>
        <begin position="143"/>
        <end position="428"/>
    </location>
</feature>
<name>A0A4Q2S5C1_9ACTN</name>
<feature type="transmembrane region" description="Helical" evidence="6">
    <location>
        <begin position="506"/>
        <end position="528"/>
    </location>
</feature>
<dbReference type="RefSeq" id="WP_129401064.1">
    <property type="nucleotide sequence ID" value="NZ_SDWT01000001.1"/>
</dbReference>
<feature type="transmembrane region" description="Helical" evidence="6">
    <location>
        <begin position="256"/>
        <end position="274"/>
    </location>
</feature>
<dbReference type="NCBIfam" id="TIGR01974">
    <property type="entry name" value="NDH_I_L"/>
    <property type="match status" value="1"/>
</dbReference>
<dbReference type="PANTHER" id="PTHR42829:SF2">
    <property type="entry name" value="NADH-UBIQUINONE OXIDOREDUCTASE CHAIN 5"/>
    <property type="match status" value="1"/>
</dbReference>
<evidence type="ECO:0000256" key="6">
    <source>
        <dbReference type="SAM" id="Phobius"/>
    </source>
</evidence>
<evidence type="ECO:0000256" key="1">
    <source>
        <dbReference type="ARBA" id="ARBA00004127"/>
    </source>
</evidence>
<dbReference type="AlphaFoldDB" id="A0A4Q2S5C1"/>
<feature type="transmembrane region" description="Helical" evidence="6">
    <location>
        <begin position="381"/>
        <end position="401"/>
    </location>
</feature>
<dbReference type="GO" id="GO:0012505">
    <property type="term" value="C:endomembrane system"/>
    <property type="evidence" value="ECO:0007669"/>
    <property type="project" value="UniProtKB-SubCell"/>
</dbReference>
<dbReference type="PRINTS" id="PR01434">
    <property type="entry name" value="NADHDHGNASE5"/>
</dbReference>
<dbReference type="GO" id="GO:0015990">
    <property type="term" value="P:electron transport coupled proton transport"/>
    <property type="evidence" value="ECO:0007669"/>
    <property type="project" value="TreeGrafter"/>
</dbReference>
<dbReference type="Proteomes" id="UP000294071">
    <property type="component" value="Unassembled WGS sequence"/>
</dbReference>
<comment type="caution">
    <text evidence="9">The sequence shown here is derived from an EMBL/GenBank/DDBJ whole genome shotgun (WGS) entry which is preliminary data.</text>
</comment>
<dbReference type="GO" id="GO:0042773">
    <property type="term" value="P:ATP synthesis coupled electron transport"/>
    <property type="evidence" value="ECO:0007669"/>
    <property type="project" value="InterPro"/>
</dbReference>
<feature type="transmembrane region" description="Helical" evidence="6">
    <location>
        <begin position="286"/>
        <end position="303"/>
    </location>
</feature>
<comment type="subcellular location">
    <subcellularLocation>
        <location evidence="1">Endomembrane system</location>
        <topology evidence="1">Multi-pass membrane protein</topology>
    </subcellularLocation>
    <subcellularLocation>
        <location evidence="5">Membrane</location>
        <topology evidence="5">Multi-pass membrane protein</topology>
    </subcellularLocation>
</comment>
<feature type="transmembrane region" description="Helical" evidence="6">
    <location>
        <begin position="38"/>
        <end position="61"/>
    </location>
</feature>
<dbReference type="OrthoDB" id="9811798at2"/>
<sequence>MFDLLWLVIALPLLGAFLLLGVAPFLPTSLKQTVDKRGHLLGTAMAVLSFVLSLTLFISLLGRDAEQRQVGQHLWTWFETGQLSVGMDLLYDQLSALFLLLITGVGSLIHVYAIGYMEHDERRRRFFGYLNLFVAAMLTLILSANFVGLFLGWEGVGLASYLLIGFWQHKPSAARAAKKAFVINRVGDIGLTLAIALMFATYGTTDFGGVSELASQADQGTLNALGLLLLLGACGKSAQVPLQAWLLDAMEGPTPVSALIHAATMVTAGVYLVVRSNFIYELTPVAQTAVVVVATVTLLWGAVLGCAKDDIKKALAGSTMSQIGYMMLAAGLGPVGYPFAIFHLLTHGFFKANMFLGAGSVMHGMDDDVDMRHYGALRKTMPVTFLTFAMGYLAIVGFPGFSGFWSKDRIIESALADNLVIGLLAMLGAGVTGFYMTRLMLMTFFGEKRWKQDLHPHESPKVMTVPLMVLAALSVLGGLLLLGDWIVTWLEPVTGHAEHHEPPLPAIVITLMITAVVAIGVAAAWFLVGKRDIPREAPQDVSFATRAARADLYGDAINDAVVVRPGAGLVGGLLTLDRGGIDGAVMGGAAAVGGISSTLRRVQNGFVRSYALSLLGGALLVVLALLAVNLG</sequence>
<evidence type="ECO:0000256" key="5">
    <source>
        <dbReference type="RuleBase" id="RU000320"/>
    </source>
</evidence>
<evidence type="ECO:0000259" key="7">
    <source>
        <dbReference type="Pfam" id="PF00361"/>
    </source>
</evidence>
<evidence type="ECO:0000256" key="3">
    <source>
        <dbReference type="ARBA" id="ARBA00022989"/>
    </source>
</evidence>
<dbReference type="InterPro" id="IPR001516">
    <property type="entry name" value="Proton_antipo_N"/>
</dbReference>
<keyword evidence="2 5" id="KW-0812">Transmembrane</keyword>
<reference evidence="9 10" key="1">
    <citation type="submission" date="2019-01" db="EMBL/GenBank/DDBJ databases">
        <title>Novel species of Nocardioides.</title>
        <authorList>
            <person name="Liu Q."/>
            <person name="Xin Y.-H."/>
        </authorList>
    </citation>
    <scope>NUCLEOTIDE SEQUENCE [LARGE SCALE GENOMIC DNA]</scope>
    <source>
        <strain evidence="9 10">CGMCC 4.6882</strain>
    </source>
</reference>
<dbReference type="Pfam" id="PF00361">
    <property type="entry name" value="Proton_antipo_M"/>
    <property type="match status" value="1"/>
</dbReference>
<evidence type="ECO:0000259" key="8">
    <source>
        <dbReference type="Pfam" id="PF00662"/>
    </source>
</evidence>
<gene>
    <name evidence="9" type="ORF">EUA93_03705</name>
</gene>
<feature type="transmembrane region" description="Helical" evidence="6">
    <location>
        <begin position="610"/>
        <end position="630"/>
    </location>
</feature>